<organism evidence="5 6">
    <name type="scientific">Thalassolituus pacificus</name>
    <dbReference type="NCBI Taxonomy" id="2975440"/>
    <lineage>
        <taxon>Bacteria</taxon>
        <taxon>Pseudomonadati</taxon>
        <taxon>Pseudomonadota</taxon>
        <taxon>Gammaproteobacteria</taxon>
        <taxon>Oceanospirillales</taxon>
        <taxon>Oceanospirillaceae</taxon>
        <taxon>Thalassolituus</taxon>
    </lineage>
</organism>
<feature type="domain" description="HTH gntR-type" evidence="4">
    <location>
        <begin position="3"/>
        <end position="71"/>
    </location>
</feature>
<keyword evidence="6" id="KW-1185">Reference proteome</keyword>
<dbReference type="PANTHER" id="PTHR43537:SF49">
    <property type="entry name" value="TRANSCRIPTIONAL REGULATORY PROTEIN"/>
    <property type="match status" value="1"/>
</dbReference>
<dbReference type="RefSeq" id="WP_260977530.1">
    <property type="nucleotide sequence ID" value="NZ_JAOANI010000028.1"/>
</dbReference>
<accession>A0A9X2WIE7</accession>
<dbReference type="PROSITE" id="PS50949">
    <property type="entry name" value="HTH_GNTR"/>
    <property type="match status" value="1"/>
</dbReference>
<reference evidence="5" key="1">
    <citation type="journal article" date="2022" name="Front. Microbiol.">
        <title>Genome-based taxonomic rearrangement of Oceanobacter-related bacteria including the description of Thalassolituus hydrocarbonoclasticus sp. nov. and Thalassolituus pacificus sp. nov. and emended description of the genus Thalassolituus.</title>
        <authorList>
            <person name="Dong C."/>
            <person name="Wei L."/>
            <person name="Wang J."/>
            <person name="Lai Q."/>
            <person name="Huang Z."/>
            <person name="Shao Z."/>
        </authorList>
    </citation>
    <scope>NUCLEOTIDE SEQUENCE</scope>
    <source>
        <strain evidence="5">59MF3M-4</strain>
    </source>
</reference>
<evidence type="ECO:0000256" key="1">
    <source>
        <dbReference type="ARBA" id="ARBA00023015"/>
    </source>
</evidence>
<dbReference type="Proteomes" id="UP001147830">
    <property type="component" value="Unassembled WGS sequence"/>
</dbReference>
<reference evidence="5" key="2">
    <citation type="submission" date="2022-08" db="EMBL/GenBank/DDBJ databases">
        <authorList>
            <person name="Dong C."/>
        </authorList>
    </citation>
    <scope>NUCLEOTIDE SEQUENCE</scope>
    <source>
        <strain evidence="5">59MF3M-4</strain>
    </source>
</reference>
<comment type="caution">
    <text evidence="5">The sequence shown here is derived from an EMBL/GenBank/DDBJ whole genome shotgun (WGS) entry which is preliminary data.</text>
</comment>
<gene>
    <name evidence="5" type="ORF">NYR02_16910</name>
</gene>
<dbReference type="InterPro" id="IPR036390">
    <property type="entry name" value="WH_DNA-bd_sf"/>
</dbReference>
<dbReference type="SMART" id="SM00345">
    <property type="entry name" value="HTH_GNTR"/>
    <property type="match status" value="1"/>
</dbReference>
<dbReference type="InterPro" id="IPR000524">
    <property type="entry name" value="Tscrpt_reg_HTH_GntR"/>
</dbReference>
<dbReference type="PANTHER" id="PTHR43537">
    <property type="entry name" value="TRANSCRIPTIONAL REGULATOR, GNTR FAMILY"/>
    <property type="match status" value="1"/>
</dbReference>
<dbReference type="Pfam" id="PF00392">
    <property type="entry name" value="GntR"/>
    <property type="match status" value="1"/>
</dbReference>
<name>A0A9X2WIE7_9GAMM</name>
<dbReference type="GO" id="GO:0003700">
    <property type="term" value="F:DNA-binding transcription factor activity"/>
    <property type="evidence" value="ECO:0007669"/>
    <property type="project" value="InterPro"/>
</dbReference>
<proteinExistence type="predicted"/>
<dbReference type="GO" id="GO:0003677">
    <property type="term" value="F:DNA binding"/>
    <property type="evidence" value="ECO:0007669"/>
    <property type="project" value="UniProtKB-KW"/>
</dbReference>
<evidence type="ECO:0000256" key="3">
    <source>
        <dbReference type="ARBA" id="ARBA00023163"/>
    </source>
</evidence>
<dbReference type="CDD" id="cd07377">
    <property type="entry name" value="WHTH_GntR"/>
    <property type="match status" value="1"/>
</dbReference>
<dbReference type="Gene3D" id="1.10.10.10">
    <property type="entry name" value="Winged helix-like DNA-binding domain superfamily/Winged helix DNA-binding domain"/>
    <property type="match status" value="1"/>
</dbReference>
<dbReference type="SUPFAM" id="SSF46785">
    <property type="entry name" value="Winged helix' DNA-binding domain"/>
    <property type="match status" value="1"/>
</dbReference>
<evidence type="ECO:0000313" key="5">
    <source>
        <dbReference type="EMBL" id="MCT7360704.1"/>
    </source>
</evidence>
<dbReference type="AlphaFoldDB" id="A0A9X2WIE7"/>
<evidence type="ECO:0000259" key="4">
    <source>
        <dbReference type="PROSITE" id="PS50949"/>
    </source>
</evidence>
<dbReference type="InterPro" id="IPR036388">
    <property type="entry name" value="WH-like_DNA-bd_sf"/>
</dbReference>
<keyword evidence="3" id="KW-0804">Transcription</keyword>
<protein>
    <submittedName>
        <fullName evidence="5">GntR family transcriptional regulator</fullName>
    </submittedName>
</protein>
<keyword evidence="1" id="KW-0805">Transcription regulation</keyword>
<keyword evidence="2" id="KW-0238">DNA-binding</keyword>
<sequence>MSKTLPDQIADLLISLIFTGDLQAGEKLPPERQLAEFLDVDRTSLRMALRTLGRMNAVRSVQGSGIRVGDVRRDMGLDFLDNLYRIPELELGGELLLAGLELFNRAIPTAIRLALEKRERSGGAPEDATIPALVQRMYQGLNDGMAMADLADLEVSMIDTIMTATGNLVLQASSTSSRRIRSLLTKKLFEQIDVRAHMDHQVQMLMRTQQGDYQLDELIQQYQQYIDTLTQPLRAHLNNIPEQPRLLRSPLHNGRNIISLRSLTDSA</sequence>
<dbReference type="EMBL" id="JAOANI010000028">
    <property type="protein sequence ID" value="MCT7360704.1"/>
    <property type="molecule type" value="Genomic_DNA"/>
</dbReference>
<evidence type="ECO:0000256" key="2">
    <source>
        <dbReference type="ARBA" id="ARBA00023125"/>
    </source>
</evidence>
<evidence type="ECO:0000313" key="6">
    <source>
        <dbReference type="Proteomes" id="UP001147830"/>
    </source>
</evidence>